<dbReference type="FunFam" id="3.30.450.20:FF:000099">
    <property type="entry name" value="Sensory box sensor histidine kinase"/>
    <property type="match status" value="1"/>
</dbReference>
<keyword evidence="4" id="KW-0963">Cytoplasm</keyword>
<keyword evidence="14" id="KW-0175">Coiled coil</keyword>
<feature type="coiled-coil region" evidence="14">
    <location>
        <begin position="10"/>
        <end position="44"/>
    </location>
</feature>
<dbReference type="CDD" id="cd00082">
    <property type="entry name" value="HisKA"/>
    <property type="match status" value="1"/>
</dbReference>
<evidence type="ECO:0000259" key="17">
    <source>
        <dbReference type="PROSITE" id="PS50113"/>
    </source>
</evidence>
<evidence type="ECO:0000256" key="2">
    <source>
        <dbReference type="ARBA" id="ARBA00004496"/>
    </source>
</evidence>
<evidence type="ECO:0000259" key="16">
    <source>
        <dbReference type="PROSITE" id="PS50110"/>
    </source>
</evidence>
<evidence type="ECO:0000256" key="3">
    <source>
        <dbReference type="ARBA" id="ARBA00012438"/>
    </source>
</evidence>
<dbReference type="GO" id="GO:0000155">
    <property type="term" value="F:phosphorelay sensor kinase activity"/>
    <property type="evidence" value="ECO:0007669"/>
    <property type="project" value="InterPro"/>
</dbReference>
<dbReference type="InterPro" id="IPR003661">
    <property type="entry name" value="HisK_dim/P_dom"/>
</dbReference>
<keyword evidence="8 18" id="KW-0418">Kinase</keyword>
<dbReference type="SMART" id="SM00388">
    <property type="entry name" value="HisKA"/>
    <property type="match status" value="1"/>
</dbReference>
<evidence type="ECO:0000259" key="15">
    <source>
        <dbReference type="PROSITE" id="PS50109"/>
    </source>
</evidence>
<feature type="domain" description="Histidine kinase" evidence="15">
    <location>
        <begin position="184"/>
        <end position="405"/>
    </location>
</feature>
<dbReference type="SUPFAM" id="SSF47384">
    <property type="entry name" value="Homodimeric domain of signal transducing histidine kinase"/>
    <property type="match status" value="1"/>
</dbReference>
<dbReference type="InterPro" id="IPR001789">
    <property type="entry name" value="Sig_transdc_resp-reg_receiver"/>
</dbReference>
<feature type="modified residue" description="4-aspartylphosphate" evidence="13">
    <location>
        <position position="479"/>
    </location>
</feature>
<dbReference type="CDD" id="cd16922">
    <property type="entry name" value="HATPase_EvgS-ArcB-TorS-like"/>
    <property type="match status" value="1"/>
</dbReference>
<dbReference type="HOGENOM" id="CLU_000445_114_15_7"/>
<organism evidence="18">
    <name type="scientific">Geobacter sp. (strain M21)</name>
    <dbReference type="NCBI Taxonomy" id="443144"/>
    <lineage>
        <taxon>Bacteria</taxon>
        <taxon>Pseudomonadati</taxon>
        <taxon>Thermodesulfobacteriota</taxon>
        <taxon>Desulfuromonadia</taxon>
        <taxon>Geobacterales</taxon>
        <taxon>Geobacteraceae</taxon>
        <taxon>Geobacter</taxon>
    </lineage>
</organism>
<dbReference type="InterPro" id="IPR036890">
    <property type="entry name" value="HATPase_C_sf"/>
</dbReference>
<dbReference type="InterPro" id="IPR035965">
    <property type="entry name" value="PAS-like_dom_sf"/>
</dbReference>
<dbReference type="Pfam" id="PF08447">
    <property type="entry name" value="PAS_3"/>
    <property type="match status" value="1"/>
</dbReference>
<dbReference type="PANTHER" id="PTHR45339:SF1">
    <property type="entry name" value="HYBRID SIGNAL TRANSDUCTION HISTIDINE KINASE J"/>
    <property type="match status" value="1"/>
</dbReference>
<dbReference type="InterPro" id="IPR001610">
    <property type="entry name" value="PAC"/>
</dbReference>
<dbReference type="InterPro" id="IPR011006">
    <property type="entry name" value="CheY-like_superfamily"/>
</dbReference>
<dbReference type="SUPFAM" id="SSF55785">
    <property type="entry name" value="PYP-like sensor domain (PAS domain)"/>
    <property type="match status" value="1"/>
</dbReference>
<dbReference type="Gene3D" id="3.30.450.20">
    <property type="entry name" value="PAS domain"/>
    <property type="match status" value="1"/>
</dbReference>
<dbReference type="eggNOG" id="COG4251">
    <property type="taxonomic scope" value="Bacteria"/>
</dbReference>
<accession>C6DYU1</accession>
<evidence type="ECO:0000256" key="9">
    <source>
        <dbReference type="ARBA" id="ARBA00022840"/>
    </source>
</evidence>
<evidence type="ECO:0000256" key="8">
    <source>
        <dbReference type="ARBA" id="ARBA00022777"/>
    </source>
</evidence>
<evidence type="ECO:0000256" key="14">
    <source>
        <dbReference type="SAM" id="Coils"/>
    </source>
</evidence>
<dbReference type="GO" id="GO:0005524">
    <property type="term" value="F:ATP binding"/>
    <property type="evidence" value="ECO:0007669"/>
    <property type="project" value="UniProtKB-KW"/>
</dbReference>
<dbReference type="PROSITE" id="PS50110">
    <property type="entry name" value="RESPONSE_REGULATORY"/>
    <property type="match status" value="1"/>
</dbReference>
<dbReference type="InterPro" id="IPR004358">
    <property type="entry name" value="Sig_transdc_His_kin-like_C"/>
</dbReference>
<dbReference type="Gene3D" id="3.40.50.2300">
    <property type="match status" value="1"/>
</dbReference>
<dbReference type="InterPro" id="IPR003594">
    <property type="entry name" value="HATPase_dom"/>
</dbReference>
<dbReference type="EMBL" id="CP001661">
    <property type="protein sequence ID" value="ACT16442.1"/>
    <property type="molecule type" value="Genomic_DNA"/>
</dbReference>
<name>C6DYU1_GEOSM</name>
<dbReference type="InterPro" id="IPR000014">
    <property type="entry name" value="PAS"/>
</dbReference>
<dbReference type="Pfam" id="PF00512">
    <property type="entry name" value="HisKA"/>
    <property type="match status" value="1"/>
</dbReference>
<evidence type="ECO:0000256" key="12">
    <source>
        <dbReference type="ARBA" id="ARBA00068150"/>
    </source>
</evidence>
<dbReference type="SMART" id="SM00448">
    <property type="entry name" value="REC"/>
    <property type="match status" value="1"/>
</dbReference>
<sequence>MDEIRDNHSFAFLEQKVEERTRELKQEIQERLRAEGQLAEARDHYLNILAEAPALIWRADTQAKCDWFNNTWLSFTGRTMEEEYGDGWAQGVHTDDLERCVAIWLGAFHRKVPFEMEYRLRRHDGVFRWILDIGRPFSGLDGSFAGYIGYCFDITDRKGAEMELIVAREAAEAASKAKTEFLANMSHEIRTPMNSIIGMTQLLAYTELSAEQKEYVDGILTSSEGLLAIINDILDLSKVEAGKIELESRNFSLRQNINEIIRTQTAAAHEKGLQLKVFIPEEIPDALVGDRLRLKQVLLNTIGNAIKFTASGSIAVTVALAEKQEDAARLTFSIADTGIGIAPESLDRIFAPFAQEDTSTTRRYGGTGLGLSISTKLVRLMGGRIWAESRKNTGSTFHFEIPFRLCAKKARPKASLNTARKVVWDGAKLRILLADDQEMNRNIMEKLLGRLGHELESAADGGEALAKWEKGDFDLILMDVEMPGIDGTEATRVIRETETPLGKRTPIIALTAHALKNHQEMLLRVGYDGYVPKPVEMSTLLREMRRCLRLPELDTAGTSEAVDGVPTTPAANQPGIVDRQQLADILSSISSLLRQRNMKVLDQVNDLSALIPGSPLLEQLNQQIRHFDCQSALNTVREILLDYDIHS</sequence>
<proteinExistence type="predicted"/>
<dbReference type="SMART" id="SM00086">
    <property type="entry name" value="PAC"/>
    <property type="match status" value="1"/>
</dbReference>
<feature type="domain" description="PAC" evidence="17">
    <location>
        <begin position="114"/>
        <end position="166"/>
    </location>
</feature>
<reference evidence="18" key="1">
    <citation type="submission" date="2009-07" db="EMBL/GenBank/DDBJ databases">
        <title>Complete sequence of Geobacter sp. M21.</title>
        <authorList>
            <consortium name="US DOE Joint Genome Institute"/>
            <person name="Lucas S."/>
            <person name="Copeland A."/>
            <person name="Lapidus A."/>
            <person name="Glavina del Rio T."/>
            <person name="Dalin E."/>
            <person name="Tice H."/>
            <person name="Bruce D."/>
            <person name="Goodwin L."/>
            <person name="Pitluck S."/>
            <person name="Saunders E."/>
            <person name="Brettin T."/>
            <person name="Detter J.C."/>
            <person name="Han C."/>
            <person name="Larimer F."/>
            <person name="Land M."/>
            <person name="Hauser L."/>
            <person name="Kyrpides N."/>
            <person name="Ovchinnikova G."/>
            <person name="Lovley D."/>
        </authorList>
    </citation>
    <scope>NUCLEOTIDE SEQUENCE [LARGE SCALE GENOMIC DNA]</scope>
    <source>
        <strain evidence="18">M21</strain>
    </source>
</reference>
<evidence type="ECO:0000256" key="7">
    <source>
        <dbReference type="ARBA" id="ARBA00022741"/>
    </source>
</evidence>
<dbReference type="SUPFAM" id="SSF55874">
    <property type="entry name" value="ATPase domain of HSP90 chaperone/DNA topoisomerase II/histidine kinase"/>
    <property type="match status" value="1"/>
</dbReference>
<dbReference type="GO" id="GO:0005737">
    <property type="term" value="C:cytoplasm"/>
    <property type="evidence" value="ECO:0007669"/>
    <property type="project" value="UniProtKB-SubCell"/>
</dbReference>
<gene>
    <name evidence="18" type="ordered locus">GM21_0361</name>
</gene>
<dbReference type="PANTHER" id="PTHR45339">
    <property type="entry name" value="HYBRID SIGNAL TRANSDUCTION HISTIDINE KINASE J"/>
    <property type="match status" value="1"/>
</dbReference>
<dbReference type="CDD" id="cd00130">
    <property type="entry name" value="PAS"/>
    <property type="match status" value="1"/>
</dbReference>
<dbReference type="AlphaFoldDB" id="C6DYU1"/>
<dbReference type="STRING" id="443144.GM21_0361"/>
<evidence type="ECO:0000256" key="5">
    <source>
        <dbReference type="ARBA" id="ARBA00022553"/>
    </source>
</evidence>
<dbReference type="Gene3D" id="1.10.287.130">
    <property type="match status" value="1"/>
</dbReference>
<comment type="subunit">
    <text evidence="11">At low DSF concentrations, interacts with RpfF.</text>
</comment>
<dbReference type="InterPro" id="IPR000700">
    <property type="entry name" value="PAS-assoc_C"/>
</dbReference>
<dbReference type="KEGG" id="gem:GM21_0361"/>
<dbReference type="PRINTS" id="PR00344">
    <property type="entry name" value="BCTRLSENSOR"/>
</dbReference>
<evidence type="ECO:0000256" key="6">
    <source>
        <dbReference type="ARBA" id="ARBA00022679"/>
    </source>
</evidence>
<keyword evidence="9" id="KW-0067">ATP-binding</keyword>
<dbReference type="PROSITE" id="PS50109">
    <property type="entry name" value="HIS_KIN"/>
    <property type="match status" value="1"/>
</dbReference>
<dbReference type="InterPro" id="IPR013655">
    <property type="entry name" value="PAS_fold_3"/>
</dbReference>
<dbReference type="NCBIfam" id="TIGR00229">
    <property type="entry name" value="sensory_box"/>
    <property type="match status" value="1"/>
</dbReference>
<dbReference type="Gene3D" id="3.30.565.10">
    <property type="entry name" value="Histidine kinase-like ATPase, C-terminal domain"/>
    <property type="match status" value="1"/>
</dbReference>
<dbReference type="Pfam" id="PF02518">
    <property type="entry name" value="HATPase_c"/>
    <property type="match status" value="1"/>
</dbReference>
<dbReference type="CDD" id="cd17546">
    <property type="entry name" value="REC_hyHK_CKI1_RcsC-like"/>
    <property type="match status" value="1"/>
</dbReference>
<dbReference type="PROSITE" id="PS50113">
    <property type="entry name" value="PAC"/>
    <property type="match status" value="1"/>
</dbReference>
<protein>
    <recommendedName>
        <fullName evidence="12">Sensory/regulatory protein RpfC</fullName>
        <ecNumber evidence="3">2.7.13.3</ecNumber>
    </recommendedName>
</protein>
<dbReference type="OrthoDB" id="5392202at2"/>
<keyword evidence="7" id="KW-0547">Nucleotide-binding</keyword>
<comment type="catalytic activity">
    <reaction evidence="1">
        <text>ATP + protein L-histidine = ADP + protein N-phospho-L-histidine.</text>
        <dbReference type="EC" id="2.7.13.3"/>
    </reaction>
</comment>
<keyword evidence="10" id="KW-0902">Two-component regulatory system</keyword>
<dbReference type="SUPFAM" id="SSF52172">
    <property type="entry name" value="CheY-like"/>
    <property type="match status" value="1"/>
</dbReference>
<evidence type="ECO:0000256" key="4">
    <source>
        <dbReference type="ARBA" id="ARBA00022490"/>
    </source>
</evidence>
<dbReference type="Pfam" id="PF00072">
    <property type="entry name" value="Response_reg"/>
    <property type="match status" value="1"/>
</dbReference>
<feature type="domain" description="Response regulatory" evidence="16">
    <location>
        <begin position="430"/>
        <end position="548"/>
    </location>
</feature>
<keyword evidence="5 13" id="KW-0597">Phosphoprotein</keyword>
<evidence type="ECO:0000256" key="11">
    <source>
        <dbReference type="ARBA" id="ARBA00064003"/>
    </source>
</evidence>
<keyword evidence="6" id="KW-0808">Transferase</keyword>
<dbReference type="FunFam" id="3.30.565.10:FF:000010">
    <property type="entry name" value="Sensor histidine kinase RcsC"/>
    <property type="match status" value="1"/>
</dbReference>
<evidence type="ECO:0000313" key="18">
    <source>
        <dbReference type="EMBL" id="ACT16442.1"/>
    </source>
</evidence>
<dbReference type="SMART" id="SM00387">
    <property type="entry name" value="HATPase_c"/>
    <property type="match status" value="1"/>
</dbReference>
<evidence type="ECO:0000256" key="10">
    <source>
        <dbReference type="ARBA" id="ARBA00023012"/>
    </source>
</evidence>
<comment type="subcellular location">
    <subcellularLocation>
        <location evidence="2">Cytoplasm</location>
    </subcellularLocation>
</comment>
<dbReference type="InterPro" id="IPR005467">
    <property type="entry name" value="His_kinase_dom"/>
</dbReference>
<evidence type="ECO:0000256" key="13">
    <source>
        <dbReference type="PROSITE-ProRule" id="PRU00169"/>
    </source>
</evidence>
<evidence type="ECO:0000256" key="1">
    <source>
        <dbReference type="ARBA" id="ARBA00000085"/>
    </source>
</evidence>
<dbReference type="EC" id="2.7.13.3" evidence="3"/>
<dbReference type="InterPro" id="IPR036097">
    <property type="entry name" value="HisK_dim/P_sf"/>
</dbReference>
<dbReference type="GO" id="GO:0032991">
    <property type="term" value="C:protein-containing complex"/>
    <property type="evidence" value="ECO:0007669"/>
    <property type="project" value="UniProtKB-ARBA"/>
</dbReference>
<dbReference type="FunFam" id="1.10.287.130:FF:000002">
    <property type="entry name" value="Two-component osmosensing histidine kinase"/>
    <property type="match status" value="1"/>
</dbReference>